<reference evidence="2 3" key="1">
    <citation type="journal article" date="2016" name="Front. Microbiol.">
        <title>Comprehensive Phylogenetic Analysis of Bovine Non-aureus Staphylococci Species Based on Whole-Genome Sequencing.</title>
        <authorList>
            <person name="Naushad S."/>
            <person name="Barkema H.W."/>
            <person name="Luby C."/>
            <person name="Condas L.A."/>
            <person name="Nobrega D.B."/>
            <person name="Carson D.A."/>
            <person name="De Buck J."/>
        </authorList>
    </citation>
    <scope>NUCLEOTIDE SEQUENCE [LARGE SCALE GENOMIC DNA]</scope>
    <source>
        <strain evidence="2 3">SNUC 2204</strain>
    </source>
</reference>
<dbReference type="CDD" id="cd24032">
    <property type="entry name" value="ASKHA_NBD_TsaB"/>
    <property type="match status" value="1"/>
</dbReference>
<organism evidence="2 3">
    <name type="scientific">Mammaliicoccus vitulinus</name>
    <dbReference type="NCBI Taxonomy" id="71237"/>
    <lineage>
        <taxon>Bacteria</taxon>
        <taxon>Bacillati</taxon>
        <taxon>Bacillota</taxon>
        <taxon>Bacilli</taxon>
        <taxon>Bacillales</taxon>
        <taxon>Staphylococcaceae</taxon>
        <taxon>Mammaliicoccus</taxon>
    </lineage>
</organism>
<dbReference type="InterPro" id="IPR043129">
    <property type="entry name" value="ATPase_NBD"/>
</dbReference>
<dbReference type="GO" id="GO:0005829">
    <property type="term" value="C:cytosol"/>
    <property type="evidence" value="ECO:0007669"/>
    <property type="project" value="TreeGrafter"/>
</dbReference>
<dbReference type="Proteomes" id="UP000241209">
    <property type="component" value="Unassembled WGS sequence"/>
</dbReference>
<dbReference type="Gene3D" id="3.30.420.40">
    <property type="match status" value="2"/>
</dbReference>
<dbReference type="EMBL" id="PZFK01000021">
    <property type="protein sequence ID" value="PTI28919.1"/>
    <property type="molecule type" value="Genomic_DNA"/>
</dbReference>
<gene>
    <name evidence="2" type="primary">tsaB</name>
    <name evidence="2" type="ORF">BU072_10095</name>
</gene>
<dbReference type="OrthoDB" id="9784166at2"/>
<dbReference type="STRING" id="1167632.GCA_000286335_01066"/>
<dbReference type="Pfam" id="PF00814">
    <property type="entry name" value="TsaD"/>
    <property type="match status" value="1"/>
</dbReference>
<dbReference type="GO" id="GO:0002949">
    <property type="term" value="P:tRNA threonylcarbamoyladenosine modification"/>
    <property type="evidence" value="ECO:0007669"/>
    <property type="project" value="InterPro"/>
</dbReference>
<evidence type="ECO:0000313" key="2">
    <source>
        <dbReference type="EMBL" id="PTI28919.1"/>
    </source>
</evidence>
<protein>
    <submittedName>
        <fullName evidence="2">tRNA (Adenosine(37)-N6)-threonylcarbamoyltransferase complex dimerization subunit type 1 TsaB</fullName>
    </submittedName>
</protein>
<dbReference type="AlphaFoldDB" id="A0A2T4PRT3"/>
<dbReference type="InterPro" id="IPR022496">
    <property type="entry name" value="T6A_TsaB"/>
</dbReference>
<proteinExistence type="predicted"/>
<name>A0A2T4PRT3_9STAP</name>
<evidence type="ECO:0000313" key="3">
    <source>
        <dbReference type="Proteomes" id="UP000241209"/>
    </source>
</evidence>
<accession>A0A2T4PRT3</accession>
<evidence type="ECO:0000259" key="1">
    <source>
        <dbReference type="Pfam" id="PF00814"/>
    </source>
</evidence>
<sequence>MMTTLLIDTSNQPLAVSLVNEGKVLLNYQSNIKKNHSLQLMPVIESLMEEANISPKALTEIVVANGPGSYTGLRIGITTAKTLAYSLDIPLYEVSSLKALAKTCDHKTDLIVPIFNARRDHVFTGVYKYHDDKLIEVKEDCYISIEELNDYLKHTNQTYIFVGSDTVALKDKLEGRTQSNLPDASLMYQIKEQPVTNVHELKPRYLKLSEAEQNWKNNQTKH</sequence>
<dbReference type="InterPro" id="IPR000905">
    <property type="entry name" value="Gcp-like_dom"/>
</dbReference>
<feature type="domain" description="Gcp-like" evidence="1">
    <location>
        <begin position="33"/>
        <end position="212"/>
    </location>
</feature>
<keyword evidence="2" id="KW-0808">Transferase</keyword>
<comment type="caution">
    <text evidence="2">The sequence shown here is derived from an EMBL/GenBank/DDBJ whole genome shotgun (WGS) entry which is preliminary data.</text>
</comment>
<dbReference type="PANTHER" id="PTHR11735">
    <property type="entry name" value="TRNA N6-ADENOSINE THREONYLCARBAMOYLTRANSFERASE"/>
    <property type="match status" value="1"/>
</dbReference>
<dbReference type="GO" id="GO:0016740">
    <property type="term" value="F:transferase activity"/>
    <property type="evidence" value="ECO:0007669"/>
    <property type="project" value="UniProtKB-KW"/>
</dbReference>
<dbReference type="NCBIfam" id="TIGR03725">
    <property type="entry name" value="T6A_YeaZ"/>
    <property type="match status" value="1"/>
</dbReference>
<dbReference type="SUPFAM" id="SSF53067">
    <property type="entry name" value="Actin-like ATPase domain"/>
    <property type="match status" value="2"/>
</dbReference>
<dbReference type="PANTHER" id="PTHR11735:SF11">
    <property type="entry name" value="TRNA THREONYLCARBAMOYLADENOSINE BIOSYNTHESIS PROTEIN TSAB"/>
    <property type="match status" value="1"/>
</dbReference>